<gene>
    <name evidence="1" type="ORF">PMAYCL1PPCAC_04582</name>
</gene>
<dbReference type="Proteomes" id="UP001328107">
    <property type="component" value="Unassembled WGS sequence"/>
</dbReference>
<organism evidence="1 2">
    <name type="scientific">Pristionchus mayeri</name>
    <dbReference type="NCBI Taxonomy" id="1317129"/>
    <lineage>
        <taxon>Eukaryota</taxon>
        <taxon>Metazoa</taxon>
        <taxon>Ecdysozoa</taxon>
        <taxon>Nematoda</taxon>
        <taxon>Chromadorea</taxon>
        <taxon>Rhabditida</taxon>
        <taxon>Rhabditina</taxon>
        <taxon>Diplogasteromorpha</taxon>
        <taxon>Diplogasteroidea</taxon>
        <taxon>Neodiplogasteridae</taxon>
        <taxon>Pristionchus</taxon>
    </lineage>
</organism>
<sequence>ISRHQGQQKHPHTSFSSILLHPFSRFFRNLVELGFCDNKFSRRSLSSVTFCLIYSLPPLRHLRYASDGLPLFPR</sequence>
<proteinExistence type="predicted"/>
<reference evidence="2" key="1">
    <citation type="submission" date="2022-10" db="EMBL/GenBank/DDBJ databases">
        <title>Genome assembly of Pristionchus species.</title>
        <authorList>
            <person name="Yoshida K."/>
            <person name="Sommer R.J."/>
        </authorList>
    </citation>
    <scope>NUCLEOTIDE SEQUENCE [LARGE SCALE GENOMIC DNA]</scope>
    <source>
        <strain evidence="2">RS5460</strain>
    </source>
</reference>
<accession>A0AAN4Z4I5</accession>
<comment type="caution">
    <text evidence="1">The sequence shown here is derived from an EMBL/GenBank/DDBJ whole genome shotgun (WGS) entry which is preliminary data.</text>
</comment>
<protein>
    <submittedName>
        <fullName evidence="1">Uncharacterized protein</fullName>
    </submittedName>
</protein>
<dbReference type="AlphaFoldDB" id="A0AAN4Z4I5"/>
<dbReference type="EMBL" id="BTRK01000002">
    <property type="protein sequence ID" value="GMR34387.1"/>
    <property type="molecule type" value="Genomic_DNA"/>
</dbReference>
<evidence type="ECO:0000313" key="2">
    <source>
        <dbReference type="Proteomes" id="UP001328107"/>
    </source>
</evidence>
<feature type="non-terminal residue" evidence="1">
    <location>
        <position position="1"/>
    </location>
</feature>
<name>A0AAN4Z4I5_9BILA</name>
<keyword evidence="2" id="KW-1185">Reference proteome</keyword>
<evidence type="ECO:0000313" key="1">
    <source>
        <dbReference type="EMBL" id="GMR34387.1"/>
    </source>
</evidence>